<comment type="caution">
    <text evidence="3">The sequence shown here is derived from an EMBL/GenBank/DDBJ whole genome shotgun (WGS) entry which is preliminary data.</text>
</comment>
<keyword evidence="4" id="KW-1185">Reference proteome</keyword>
<evidence type="ECO:0000313" key="3">
    <source>
        <dbReference type="EMBL" id="MDQ0363053.1"/>
    </source>
</evidence>
<dbReference type="EMBL" id="JAUSUR010000009">
    <property type="protein sequence ID" value="MDQ0363053.1"/>
    <property type="molecule type" value="Genomic_DNA"/>
</dbReference>
<reference evidence="3 4" key="1">
    <citation type="submission" date="2023-07" db="EMBL/GenBank/DDBJ databases">
        <title>Genomic Encyclopedia of Type Strains, Phase IV (KMG-IV): sequencing the most valuable type-strain genomes for metagenomic binning, comparative biology and taxonomic classification.</title>
        <authorList>
            <person name="Goeker M."/>
        </authorList>
    </citation>
    <scope>NUCLEOTIDE SEQUENCE [LARGE SCALE GENOMIC DNA]</scope>
    <source>
        <strain evidence="3 4">DSM 16784</strain>
    </source>
</reference>
<evidence type="ECO:0000313" key="4">
    <source>
        <dbReference type="Proteomes" id="UP001230220"/>
    </source>
</evidence>
<protein>
    <submittedName>
        <fullName evidence="3">Dehydrogenase</fullName>
    </submittedName>
</protein>
<evidence type="ECO:0000259" key="2">
    <source>
        <dbReference type="Pfam" id="PF22725"/>
    </source>
</evidence>
<dbReference type="Gene3D" id="3.30.360.10">
    <property type="entry name" value="Dihydrodipicolinate Reductase, domain 2"/>
    <property type="match status" value="1"/>
</dbReference>
<dbReference type="SUPFAM" id="SSF55347">
    <property type="entry name" value="Glyceraldehyde-3-phosphate dehydrogenase-like, C-terminal domain"/>
    <property type="match status" value="1"/>
</dbReference>
<accession>A0ABU0E8M5</accession>
<sequence>MNVGIIGAGAIISNFFQFASEVKGMSLKAICATPTEEAKILEMCKENNIPSAYTDVDVMLKDETIDTVYVAVPNHLHYLFCKKALESGKHVICEKPFTSNYKEALELVELTKAKNLFLFEAVSTRYIPNALKIKEMLPQLGNIKILSMSYSQYSSRYDAFKAGEVLPAFNPDMSGGALMDLNIYNINFAVTLFGAPKHINYEANIERGIDTSGVLTLDYGSFKCVSVAAKDCKAPISTSIQGDEGCIVIPSSLNVISNYKVLMNKTDAKQMSADGGEEVDYNEGKHRMYPEFVEFVRMIKENDIKKMHEMLEISLITMQIQTEARKSAGVVFAADK</sequence>
<dbReference type="InterPro" id="IPR055170">
    <property type="entry name" value="GFO_IDH_MocA-like_dom"/>
</dbReference>
<gene>
    <name evidence="3" type="ORF">J2S15_003814</name>
</gene>
<name>A0ABU0E8M5_9FIRM</name>
<dbReference type="Pfam" id="PF01408">
    <property type="entry name" value="GFO_IDH_MocA"/>
    <property type="match status" value="1"/>
</dbReference>
<dbReference type="Proteomes" id="UP001230220">
    <property type="component" value="Unassembled WGS sequence"/>
</dbReference>
<dbReference type="PANTHER" id="PTHR43054">
    <property type="match status" value="1"/>
</dbReference>
<dbReference type="SUPFAM" id="SSF51735">
    <property type="entry name" value="NAD(P)-binding Rossmann-fold domains"/>
    <property type="match status" value="1"/>
</dbReference>
<feature type="domain" description="Gfo/Idh/MocA-like oxidoreductase N-terminal" evidence="1">
    <location>
        <begin position="1"/>
        <end position="118"/>
    </location>
</feature>
<dbReference type="Pfam" id="PF22725">
    <property type="entry name" value="GFO_IDH_MocA_C3"/>
    <property type="match status" value="1"/>
</dbReference>
<evidence type="ECO:0000259" key="1">
    <source>
        <dbReference type="Pfam" id="PF01408"/>
    </source>
</evidence>
<dbReference type="Gene3D" id="3.40.50.720">
    <property type="entry name" value="NAD(P)-binding Rossmann-like Domain"/>
    <property type="match status" value="1"/>
</dbReference>
<dbReference type="RefSeq" id="WP_307411548.1">
    <property type="nucleotide sequence ID" value="NZ_JAUSUR010000009.1"/>
</dbReference>
<dbReference type="InterPro" id="IPR036291">
    <property type="entry name" value="NAD(P)-bd_dom_sf"/>
</dbReference>
<organism evidence="3 4">
    <name type="scientific">Breznakia pachnodae</name>
    <dbReference type="NCBI Taxonomy" id="265178"/>
    <lineage>
        <taxon>Bacteria</taxon>
        <taxon>Bacillati</taxon>
        <taxon>Bacillota</taxon>
        <taxon>Erysipelotrichia</taxon>
        <taxon>Erysipelotrichales</taxon>
        <taxon>Erysipelotrichaceae</taxon>
        <taxon>Breznakia</taxon>
    </lineage>
</organism>
<dbReference type="PANTHER" id="PTHR43054:SF1">
    <property type="entry name" value="SCYLLO-INOSITOL 2-DEHYDROGENASE (NADP(+)) IOLU"/>
    <property type="match status" value="1"/>
</dbReference>
<dbReference type="InterPro" id="IPR000683">
    <property type="entry name" value="Gfo/Idh/MocA-like_OxRdtase_N"/>
</dbReference>
<proteinExistence type="predicted"/>
<feature type="domain" description="GFO/IDH/MocA-like oxidoreductase" evidence="2">
    <location>
        <begin position="139"/>
        <end position="247"/>
    </location>
</feature>